<name>A0A9N9D389_9GLOM</name>
<proteinExistence type="predicted"/>
<dbReference type="SUPFAM" id="SSF47226">
    <property type="entry name" value="Histidine-containing phosphotransfer domain, HPT domain"/>
    <property type="match status" value="1"/>
</dbReference>
<dbReference type="SMART" id="SM00073">
    <property type="entry name" value="HPT"/>
    <property type="match status" value="1"/>
</dbReference>
<feature type="compositionally biased region" description="Low complexity" evidence="2">
    <location>
        <begin position="21"/>
        <end position="33"/>
    </location>
</feature>
<comment type="caution">
    <text evidence="4">The sequence shown here is derived from an EMBL/GenBank/DDBJ whole genome shotgun (WGS) entry which is preliminary data.</text>
</comment>
<dbReference type="GO" id="GO:0009927">
    <property type="term" value="F:histidine phosphotransfer kinase activity"/>
    <property type="evidence" value="ECO:0007669"/>
    <property type="project" value="InterPro"/>
</dbReference>
<dbReference type="GO" id="GO:0043424">
    <property type="term" value="F:protein histidine kinase binding"/>
    <property type="evidence" value="ECO:0007669"/>
    <property type="project" value="InterPro"/>
</dbReference>
<dbReference type="Pfam" id="PF01627">
    <property type="entry name" value="Hpt"/>
    <property type="match status" value="1"/>
</dbReference>
<evidence type="ECO:0000256" key="1">
    <source>
        <dbReference type="PROSITE-ProRule" id="PRU00110"/>
    </source>
</evidence>
<dbReference type="OrthoDB" id="1673781at2759"/>
<dbReference type="PANTHER" id="PTHR28242:SF52">
    <property type="entry name" value="PHOSPHORELAY INTERMEDIATE PROTEIN YPD1"/>
    <property type="match status" value="1"/>
</dbReference>
<dbReference type="Proteomes" id="UP000789831">
    <property type="component" value="Unassembled WGS sequence"/>
</dbReference>
<dbReference type="GO" id="GO:0005737">
    <property type="term" value="C:cytoplasm"/>
    <property type="evidence" value="ECO:0007669"/>
    <property type="project" value="TreeGrafter"/>
</dbReference>
<dbReference type="PANTHER" id="PTHR28242">
    <property type="entry name" value="PHOSPHORELAY INTERMEDIATE PROTEIN YPD1"/>
    <property type="match status" value="1"/>
</dbReference>
<evidence type="ECO:0000313" key="4">
    <source>
        <dbReference type="EMBL" id="CAG8624560.1"/>
    </source>
</evidence>
<evidence type="ECO:0000259" key="3">
    <source>
        <dbReference type="PROSITE" id="PS50894"/>
    </source>
</evidence>
<dbReference type="CDD" id="cd00088">
    <property type="entry name" value="HPT"/>
    <property type="match status" value="1"/>
</dbReference>
<evidence type="ECO:0000256" key="2">
    <source>
        <dbReference type="SAM" id="MobiDB-lite"/>
    </source>
</evidence>
<feature type="region of interest" description="Disordered" evidence="2">
    <location>
        <begin position="1"/>
        <end position="33"/>
    </location>
</feature>
<dbReference type="Gene3D" id="1.20.120.160">
    <property type="entry name" value="HPT domain"/>
    <property type="match status" value="1"/>
</dbReference>
<accession>A0A9N9D389</accession>
<keyword evidence="1" id="KW-0597">Phosphoprotein</keyword>
<dbReference type="AlphaFoldDB" id="A0A9N9D389"/>
<dbReference type="GO" id="GO:0000160">
    <property type="term" value="P:phosphorelay signal transduction system"/>
    <property type="evidence" value="ECO:0007669"/>
    <property type="project" value="InterPro"/>
</dbReference>
<keyword evidence="5" id="KW-1185">Reference proteome</keyword>
<gene>
    <name evidence="4" type="ORF">AGERDE_LOCUS10222</name>
</gene>
<dbReference type="InterPro" id="IPR036641">
    <property type="entry name" value="HPT_dom_sf"/>
</dbReference>
<dbReference type="InterPro" id="IPR008207">
    <property type="entry name" value="Sig_transdc_His_kin_Hpt_dom"/>
</dbReference>
<dbReference type="InterPro" id="IPR045871">
    <property type="entry name" value="AHP1-5/YPD1"/>
</dbReference>
<evidence type="ECO:0000313" key="5">
    <source>
        <dbReference type="Proteomes" id="UP000789831"/>
    </source>
</evidence>
<organism evidence="4 5">
    <name type="scientific">Ambispora gerdemannii</name>
    <dbReference type="NCBI Taxonomy" id="144530"/>
    <lineage>
        <taxon>Eukaryota</taxon>
        <taxon>Fungi</taxon>
        <taxon>Fungi incertae sedis</taxon>
        <taxon>Mucoromycota</taxon>
        <taxon>Glomeromycotina</taxon>
        <taxon>Glomeromycetes</taxon>
        <taxon>Archaeosporales</taxon>
        <taxon>Ambisporaceae</taxon>
        <taxon>Ambispora</taxon>
    </lineage>
</organism>
<dbReference type="PROSITE" id="PS50894">
    <property type="entry name" value="HPT"/>
    <property type="match status" value="1"/>
</dbReference>
<dbReference type="EMBL" id="CAJVPL010003026">
    <property type="protein sequence ID" value="CAG8624560.1"/>
    <property type="molecule type" value="Genomic_DNA"/>
</dbReference>
<feature type="non-terminal residue" evidence="4">
    <location>
        <position position="1"/>
    </location>
</feature>
<protein>
    <submittedName>
        <fullName evidence="4">3842_t:CDS:1</fullName>
    </submittedName>
</protein>
<feature type="modified residue" description="Phosphohistidine" evidence="1">
    <location>
        <position position="98"/>
    </location>
</feature>
<sequence>MTATPTPTNSVCSSEDEETKITPSTTTNTPKGTIFLSTKSSDLIEHEVFDQLLEMDDDDDDFSKSIVLNYFAQAESTFGDMDKALKSKDLNKLSQLGHFLKGSSAAIGLTKVKESCEKIQHYGNLKEETGTISISEELALRKIEPLLKG</sequence>
<reference evidence="4" key="1">
    <citation type="submission" date="2021-06" db="EMBL/GenBank/DDBJ databases">
        <authorList>
            <person name="Kallberg Y."/>
            <person name="Tangrot J."/>
            <person name="Rosling A."/>
        </authorList>
    </citation>
    <scope>NUCLEOTIDE SEQUENCE</scope>
    <source>
        <strain evidence="4">MT106</strain>
    </source>
</reference>
<dbReference type="GO" id="GO:0005634">
    <property type="term" value="C:nucleus"/>
    <property type="evidence" value="ECO:0007669"/>
    <property type="project" value="TreeGrafter"/>
</dbReference>
<feature type="compositionally biased region" description="Polar residues" evidence="2">
    <location>
        <begin position="1"/>
        <end position="13"/>
    </location>
</feature>
<feature type="domain" description="HPt" evidence="3">
    <location>
        <begin position="59"/>
        <end position="149"/>
    </location>
</feature>